<reference evidence="10 11" key="1">
    <citation type="journal article" date="2019" name="Sci. Transl. Med.">
        <title>Quorum sensing between bacterial species on the skin protects against epidermal injury in atopic dermatitis.</title>
        <authorList>
            <person name="Williams M.R."/>
        </authorList>
    </citation>
    <scope>NUCLEOTIDE SEQUENCE [LARGE SCALE GENOMIC DNA]</scope>
    <source>
        <strain evidence="10 11">H8</strain>
    </source>
</reference>
<dbReference type="Proteomes" id="UP000550736">
    <property type="component" value="Unassembled WGS sequence"/>
</dbReference>
<dbReference type="InterPro" id="IPR052536">
    <property type="entry name" value="ABC-4_Integral_Memb_Prot"/>
</dbReference>
<dbReference type="EMBL" id="SCHC01000003">
    <property type="protein sequence ID" value="TBW76070.1"/>
    <property type="molecule type" value="Genomic_DNA"/>
</dbReference>
<feature type="domain" description="ABC3 transporter permease C-terminal" evidence="7">
    <location>
        <begin position="513"/>
        <end position="625"/>
    </location>
</feature>
<dbReference type="Proteomes" id="UP000538955">
    <property type="component" value="Unassembled WGS sequence"/>
</dbReference>
<dbReference type="EMBL" id="JABBMI010000091">
    <property type="protein sequence ID" value="NMK55313.1"/>
    <property type="molecule type" value="Genomic_DNA"/>
</dbReference>
<keyword evidence="6" id="KW-0813">Transport</keyword>
<organism evidence="10 11">
    <name type="scientific">Staphylococcus capitis</name>
    <dbReference type="NCBI Taxonomy" id="29388"/>
    <lineage>
        <taxon>Bacteria</taxon>
        <taxon>Bacillati</taxon>
        <taxon>Bacillota</taxon>
        <taxon>Bacilli</taxon>
        <taxon>Bacillales</taxon>
        <taxon>Staphylococcaceae</taxon>
        <taxon>Staphylococcus</taxon>
    </lineage>
</organism>
<keyword evidence="4 6" id="KW-1133">Transmembrane helix</keyword>
<protein>
    <submittedName>
        <fullName evidence="10">ABC transporter permease</fullName>
    </submittedName>
</protein>
<evidence type="ECO:0000256" key="2">
    <source>
        <dbReference type="ARBA" id="ARBA00022475"/>
    </source>
</evidence>
<evidence type="ECO:0000256" key="3">
    <source>
        <dbReference type="ARBA" id="ARBA00022692"/>
    </source>
</evidence>
<evidence type="ECO:0000259" key="7">
    <source>
        <dbReference type="Pfam" id="PF02687"/>
    </source>
</evidence>
<feature type="transmembrane region" description="Helical" evidence="6">
    <location>
        <begin position="153"/>
        <end position="174"/>
    </location>
</feature>
<name>A0A7X9WBZ7_STACP</name>
<dbReference type="InterPro" id="IPR003838">
    <property type="entry name" value="ABC3_permease_C"/>
</dbReference>
<comment type="caution">
    <text evidence="10">The sequence shown here is derived from an EMBL/GenBank/DDBJ whole genome shotgun (WGS) entry which is preliminary data.</text>
</comment>
<keyword evidence="3 6" id="KW-0812">Transmembrane</keyword>
<keyword evidence="5 6" id="KW-0472">Membrane</keyword>
<evidence type="ECO:0000256" key="1">
    <source>
        <dbReference type="ARBA" id="ARBA00004651"/>
    </source>
</evidence>
<proteinExistence type="inferred from homology"/>
<feature type="transmembrane region" description="Helical" evidence="6">
    <location>
        <begin position="195"/>
        <end position="217"/>
    </location>
</feature>
<feature type="domain" description="ABC3 transporter permease C-terminal" evidence="7">
    <location>
        <begin position="61"/>
        <end position="172"/>
    </location>
</feature>
<gene>
    <name evidence="10" type="ORF">EQ811_09495</name>
    <name evidence="9" type="ORF">HHM13_11300</name>
    <name evidence="8" type="ORF">HHM24_11380</name>
</gene>
<feature type="transmembrane region" description="Helical" evidence="6">
    <location>
        <begin position="562"/>
        <end position="587"/>
    </location>
</feature>
<dbReference type="Pfam" id="PF02687">
    <property type="entry name" value="FtsX"/>
    <property type="match status" value="2"/>
</dbReference>
<comment type="subcellular location">
    <subcellularLocation>
        <location evidence="1 6">Cell membrane</location>
        <topology evidence="1 6">Multi-pass membrane protein</topology>
    </subcellularLocation>
</comment>
<dbReference type="GO" id="GO:0005886">
    <property type="term" value="C:plasma membrane"/>
    <property type="evidence" value="ECO:0007669"/>
    <property type="project" value="UniProtKB-SubCell"/>
</dbReference>
<keyword evidence="2 6" id="KW-1003">Cell membrane</keyword>
<feature type="transmembrane region" description="Helical" evidence="6">
    <location>
        <begin position="58"/>
        <end position="75"/>
    </location>
</feature>
<dbReference type="Proteomes" id="UP000291949">
    <property type="component" value="Unassembled WGS sequence"/>
</dbReference>
<dbReference type="InterPro" id="IPR027022">
    <property type="entry name" value="ABC_permease_BceB-typ"/>
</dbReference>
<dbReference type="GO" id="GO:0055085">
    <property type="term" value="P:transmembrane transport"/>
    <property type="evidence" value="ECO:0007669"/>
    <property type="project" value="UniProtKB-UniRule"/>
</dbReference>
<dbReference type="PIRSF" id="PIRSF018968">
    <property type="entry name" value="ABC_permease_BceB"/>
    <property type="match status" value="1"/>
</dbReference>
<feature type="transmembrane region" description="Helical" evidence="6">
    <location>
        <begin position="289"/>
        <end position="311"/>
    </location>
</feature>
<accession>A0A7X9WBZ7</accession>
<evidence type="ECO:0000313" key="13">
    <source>
        <dbReference type="Proteomes" id="UP000550736"/>
    </source>
</evidence>
<dbReference type="AlphaFoldDB" id="A0A7X9WBZ7"/>
<sequence>MTFNQITLKNLRQNIKHYGMFLFSLLLSIVLYFSFSTLKHSHSINNSTSMAIIQKGSSFGASILFIIIIIFLMYANHLFVKRRTKEFALFQLIGLTRGNILRMLSIEQFAIFVITGILGVLIGIFSSQLLLAIASKLMKLKVHLSIGFEPQALIITIIMLVIAFVLILVQNYLFLKRRSILTMMKDSSQSEATKARISVPEIIGGILGILMIALGYYMATEMFGVFKSLTIALVTPFIILFLTIVGAYLFFRSSVSLIFKTIKRSKNGRVSITDVVCTSSIMHRMKKNAMSLTVIAIISALTVTILCFTAITKANSDYNIESSTPQDFDFSKGKQAHKFEQQLDKNNIKHDKHTYESINPKTVKDNVMTLQDDSEGFSQNTSMIVNKDLKGSNARLTNTKTAIGMMKFNMNQSITVKGKSKTTVKVTDKDDSKVYPSELSYAAPIVEVSPKVYNSLKTDKNTAHVYGFNIKHHSDMKKAERIASKVDPNVTSKDELKKVVDATNGIFIFVTSFLGLAFLIAAGCIIYIKQMDETEDEIDNFKVLRRIGFTNSDMSKGLLLKILFNFGLPLIIALLHALFAALAFMHVMGNVTMVPVFLVMIVYTVIYLIFALIAFIHSNRVIKRSI</sequence>
<dbReference type="RefSeq" id="WP_030061376.1">
    <property type="nucleotide sequence ID" value="NZ_CP086659.1"/>
</dbReference>
<evidence type="ECO:0000313" key="12">
    <source>
        <dbReference type="Proteomes" id="UP000538955"/>
    </source>
</evidence>
<dbReference type="PANTHER" id="PTHR46795:SF3">
    <property type="entry name" value="ABC TRANSPORTER PERMEASE"/>
    <property type="match status" value="1"/>
</dbReference>
<feature type="transmembrane region" description="Helical" evidence="6">
    <location>
        <begin position="593"/>
        <end position="616"/>
    </location>
</feature>
<feature type="transmembrane region" description="Helical" evidence="6">
    <location>
        <begin position="506"/>
        <end position="528"/>
    </location>
</feature>
<feature type="transmembrane region" description="Helical" evidence="6">
    <location>
        <begin position="109"/>
        <end position="133"/>
    </location>
</feature>
<evidence type="ECO:0000256" key="6">
    <source>
        <dbReference type="PIRNR" id="PIRNR018968"/>
    </source>
</evidence>
<dbReference type="PANTHER" id="PTHR46795">
    <property type="entry name" value="ABC TRANSPORTER PERMEASE-RELATED-RELATED"/>
    <property type="match status" value="1"/>
</dbReference>
<dbReference type="EMBL" id="JABBLX010000055">
    <property type="protein sequence ID" value="NMK98642.1"/>
    <property type="molecule type" value="Genomic_DNA"/>
</dbReference>
<reference evidence="12 13" key="2">
    <citation type="submission" date="2020-04" db="EMBL/GenBank/DDBJ databases">
        <title>The Epidemiology and Molecular Characteristics of Linezolid-Resistant Staphylococcus capitis in Huashan Hospital, Shanghai.</title>
        <authorList>
            <person name="Ding L."/>
            <person name="Li P."/>
            <person name="Yang Y."/>
            <person name="Lin D."/>
            <person name="Xu X."/>
        </authorList>
    </citation>
    <scope>NUCLEOTIDE SEQUENCE [LARGE SCALE GENOMIC DNA]</scope>
    <source>
        <strain evidence="9 13">12-86</strain>
        <strain evidence="8 12">17-84</strain>
    </source>
</reference>
<feature type="transmembrane region" description="Helical" evidence="6">
    <location>
        <begin position="20"/>
        <end position="38"/>
    </location>
</feature>
<comment type="similarity">
    <text evidence="6">Belongs to the ABC-4 integral membrane protein family.</text>
</comment>
<evidence type="ECO:0000313" key="11">
    <source>
        <dbReference type="Proteomes" id="UP000291949"/>
    </source>
</evidence>
<evidence type="ECO:0000256" key="5">
    <source>
        <dbReference type="ARBA" id="ARBA00023136"/>
    </source>
</evidence>
<keyword evidence="12" id="KW-1185">Reference proteome</keyword>
<evidence type="ECO:0000313" key="8">
    <source>
        <dbReference type="EMBL" id="NMK55313.1"/>
    </source>
</evidence>
<evidence type="ECO:0000313" key="10">
    <source>
        <dbReference type="EMBL" id="TBW76070.1"/>
    </source>
</evidence>
<evidence type="ECO:0000256" key="4">
    <source>
        <dbReference type="ARBA" id="ARBA00022989"/>
    </source>
</evidence>
<feature type="transmembrane region" description="Helical" evidence="6">
    <location>
        <begin position="229"/>
        <end position="251"/>
    </location>
</feature>
<evidence type="ECO:0000313" key="9">
    <source>
        <dbReference type="EMBL" id="NMK98642.1"/>
    </source>
</evidence>